<protein>
    <recommendedName>
        <fullName evidence="3">CsbD-like domain-containing protein</fullName>
    </recommendedName>
</protein>
<evidence type="ECO:0000313" key="5">
    <source>
        <dbReference type="Proteomes" id="UP001215280"/>
    </source>
</evidence>
<evidence type="ECO:0000256" key="1">
    <source>
        <dbReference type="ARBA" id="ARBA00009129"/>
    </source>
</evidence>
<feature type="compositionally biased region" description="Basic and acidic residues" evidence="2">
    <location>
        <begin position="90"/>
        <end position="99"/>
    </location>
</feature>
<feature type="region of interest" description="Disordered" evidence="2">
    <location>
        <begin position="71"/>
        <end position="99"/>
    </location>
</feature>
<proteinExistence type="inferred from homology"/>
<feature type="compositionally biased region" description="Polar residues" evidence="2">
    <location>
        <begin position="1"/>
        <end position="11"/>
    </location>
</feature>
<feature type="domain" description="CsbD-like" evidence="3">
    <location>
        <begin position="6"/>
        <end position="56"/>
    </location>
</feature>
<dbReference type="Gene3D" id="1.10.1470.10">
    <property type="entry name" value="YjbJ"/>
    <property type="match status" value="1"/>
</dbReference>
<feature type="compositionally biased region" description="Basic and acidic residues" evidence="2">
    <location>
        <begin position="34"/>
        <end position="46"/>
    </location>
</feature>
<dbReference type="PANTHER" id="PTHR40460:SF1">
    <property type="entry name" value="CSBD-LIKE DOMAIN-CONTAINING PROTEIN"/>
    <property type="match status" value="1"/>
</dbReference>
<dbReference type="Proteomes" id="UP001215280">
    <property type="component" value="Unassembled WGS sequence"/>
</dbReference>
<comment type="similarity">
    <text evidence="1">Belongs to the UPF0337 (CsbD) family.</text>
</comment>
<name>A0AAD7NXR2_9AGAR</name>
<dbReference type="PANTHER" id="PTHR40460">
    <property type="entry name" value="CHROMOSOME 1, WHOLE GENOME SHOTGUN SEQUENCE"/>
    <property type="match status" value="1"/>
</dbReference>
<dbReference type="InterPro" id="IPR008462">
    <property type="entry name" value="CsbD"/>
</dbReference>
<gene>
    <name evidence="4" type="ORF">DFH07DRAFT_910846</name>
</gene>
<dbReference type="Pfam" id="PF05532">
    <property type="entry name" value="CsbD"/>
    <property type="match status" value="1"/>
</dbReference>
<dbReference type="SUPFAM" id="SSF69047">
    <property type="entry name" value="Hypothetical protein YjbJ"/>
    <property type="match status" value="2"/>
</dbReference>
<sequence>MSDPSQMNGQIHSVKGTVVEGVGNLTGLDSWKTSGKEEHAKGEAEQKAAQAKDYASGVADRVGGTVDNVVGSITGDNTKQASGKMQEASGKAKTEANKP</sequence>
<accession>A0AAD7NXR2</accession>
<feature type="region of interest" description="Disordered" evidence="2">
    <location>
        <begin position="1"/>
        <end position="55"/>
    </location>
</feature>
<evidence type="ECO:0000313" key="4">
    <source>
        <dbReference type="EMBL" id="KAJ7779487.1"/>
    </source>
</evidence>
<keyword evidence="5" id="KW-1185">Reference proteome</keyword>
<organism evidence="4 5">
    <name type="scientific">Mycena maculata</name>
    <dbReference type="NCBI Taxonomy" id="230809"/>
    <lineage>
        <taxon>Eukaryota</taxon>
        <taxon>Fungi</taxon>
        <taxon>Dikarya</taxon>
        <taxon>Basidiomycota</taxon>
        <taxon>Agaricomycotina</taxon>
        <taxon>Agaricomycetes</taxon>
        <taxon>Agaricomycetidae</taxon>
        <taxon>Agaricales</taxon>
        <taxon>Marasmiineae</taxon>
        <taxon>Mycenaceae</taxon>
        <taxon>Mycena</taxon>
    </lineage>
</organism>
<comment type="caution">
    <text evidence="4">The sequence shown here is derived from an EMBL/GenBank/DDBJ whole genome shotgun (WGS) entry which is preliminary data.</text>
</comment>
<dbReference type="InterPro" id="IPR036629">
    <property type="entry name" value="YjbJ_sf"/>
</dbReference>
<evidence type="ECO:0000259" key="3">
    <source>
        <dbReference type="Pfam" id="PF05532"/>
    </source>
</evidence>
<dbReference type="AlphaFoldDB" id="A0AAD7NXR2"/>
<feature type="compositionally biased region" description="Polar residues" evidence="2">
    <location>
        <begin position="74"/>
        <end position="83"/>
    </location>
</feature>
<reference evidence="4" key="1">
    <citation type="submission" date="2023-03" db="EMBL/GenBank/DDBJ databases">
        <title>Massive genome expansion in bonnet fungi (Mycena s.s.) driven by repeated elements and novel gene families across ecological guilds.</title>
        <authorList>
            <consortium name="Lawrence Berkeley National Laboratory"/>
            <person name="Harder C.B."/>
            <person name="Miyauchi S."/>
            <person name="Viragh M."/>
            <person name="Kuo A."/>
            <person name="Thoen E."/>
            <person name="Andreopoulos B."/>
            <person name="Lu D."/>
            <person name="Skrede I."/>
            <person name="Drula E."/>
            <person name="Henrissat B."/>
            <person name="Morin E."/>
            <person name="Kohler A."/>
            <person name="Barry K."/>
            <person name="LaButti K."/>
            <person name="Morin E."/>
            <person name="Salamov A."/>
            <person name="Lipzen A."/>
            <person name="Mereny Z."/>
            <person name="Hegedus B."/>
            <person name="Baldrian P."/>
            <person name="Stursova M."/>
            <person name="Weitz H."/>
            <person name="Taylor A."/>
            <person name="Grigoriev I.V."/>
            <person name="Nagy L.G."/>
            <person name="Martin F."/>
            <person name="Kauserud H."/>
        </authorList>
    </citation>
    <scope>NUCLEOTIDE SEQUENCE</scope>
    <source>
        <strain evidence="4">CBHHK188m</strain>
    </source>
</reference>
<evidence type="ECO:0000256" key="2">
    <source>
        <dbReference type="SAM" id="MobiDB-lite"/>
    </source>
</evidence>
<dbReference type="EMBL" id="JARJLG010000007">
    <property type="protein sequence ID" value="KAJ7779487.1"/>
    <property type="molecule type" value="Genomic_DNA"/>
</dbReference>